<gene>
    <name evidence="1" type="ORF">HY29_16130</name>
</gene>
<proteinExistence type="predicted"/>
<keyword evidence="2" id="KW-1185">Reference proteome</keyword>
<name>A0A062U097_9PROT</name>
<dbReference type="Proteomes" id="UP000027037">
    <property type="component" value="Unassembled WGS sequence"/>
</dbReference>
<sequence>MATTLKPTHRVSFACIIGKDEDGNDKLGQAREIGAIWPRKNGKGGILRFDHVPIELTRGEGVIFINDVERGK</sequence>
<accession>A0A062U097</accession>
<comment type="caution">
    <text evidence="1">The sequence shown here is derived from an EMBL/GenBank/DDBJ whole genome shotgun (WGS) entry which is preliminary data.</text>
</comment>
<reference evidence="1 2" key="1">
    <citation type="journal article" date="2014" name="Antonie Van Leeuwenhoek">
        <title>Hyphomonas beringensis sp. nov. and Hyphomonas chukchiensis sp. nov., isolated from surface seawater of the Bering Sea and Chukchi Sea.</title>
        <authorList>
            <person name="Li C."/>
            <person name="Lai Q."/>
            <person name="Li G."/>
            <person name="Dong C."/>
            <person name="Wang J."/>
            <person name="Liao Y."/>
            <person name="Shao Z."/>
        </authorList>
    </citation>
    <scope>NUCLEOTIDE SEQUENCE [LARGE SCALE GENOMIC DNA]</scope>
    <source>
        <strain evidence="1 2">25B14_1</strain>
    </source>
</reference>
<dbReference type="AlphaFoldDB" id="A0A062U097"/>
<dbReference type="RefSeq" id="WP_034797204.1">
    <property type="nucleotide sequence ID" value="NZ_AWFF01000046.1"/>
</dbReference>
<evidence type="ECO:0000313" key="2">
    <source>
        <dbReference type="Proteomes" id="UP000027037"/>
    </source>
</evidence>
<dbReference type="OrthoDB" id="7652274at2"/>
<evidence type="ECO:0000313" key="1">
    <source>
        <dbReference type="EMBL" id="KCZ53736.1"/>
    </source>
</evidence>
<organism evidence="1 2">
    <name type="scientific">Hyphomonas beringensis</name>
    <dbReference type="NCBI Taxonomy" id="1280946"/>
    <lineage>
        <taxon>Bacteria</taxon>
        <taxon>Pseudomonadati</taxon>
        <taxon>Pseudomonadota</taxon>
        <taxon>Alphaproteobacteria</taxon>
        <taxon>Hyphomonadales</taxon>
        <taxon>Hyphomonadaceae</taxon>
        <taxon>Hyphomonas</taxon>
    </lineage>
</organism>
<dbReference type="EMBL" id="AWFF01000046">
    <property type="protein sequence ID" value="KCZ53736.1"/>
    <property type="molecule type" value="Genomic_DNA"/>
</dbReference>
<protein>
    <submittedName>
        <fullName evidence="1">Uncharacterized protein</fullName>
    </submittedName>
</protein>
<dbReference type="PATRIC" id="fig|1280946.3.peg.2393"/>